<evidence type="ECO:0000313" key="4">
    <source>
        <dbReference type="Proteomes" id="UP000178129"/>
    </source>
</evidence>
<feature type="region of interest" description="Disordered" evidence="1">
    <location>
        <begin position="589"/>
        <end position="627"/>
    </location>
</feature>
<dbReference type="InParanoid" id="A0A1E1LKQ1"/>
<evidence type="ECO:0000256" key="1">
    <source>
        <dbReference type="SAM" id="MobiDB-lite"/>
    </source>
</evidence>
<dbReference type="PANTHER" id="PTHR47031:SF3">
    <property type="entry name" value="SAP DOMAIN-CONTAINING PROTEIN"/>
    <property type="match status" value="1"/>
</dbReference>
<dbReference type="Gene3D" id="1.10.720.30">
    <property type="entry name" value="SAP domain"/>
    <property type="match status" value="1"/>
</dbReference>
<dbReference type="PANTHER" id="PTHR47031">
    <property type="entry name" value="SAP DNA-BINDING DOMAIN-CONTAINING PROTEIN"/>
    <property type="match status" value="1"/>
</dbReference>
<feature type="domain" description="SAP" evidence="2">
    <location>
        <begin position="47"/>
        <end position="81"/>
    </location>
</feature>
<accession>A0A1E1LKQ1</accession>
<evidence type="ECO:0000313" key="3">
    <source>
        <dbReference type="EMBL" id="CZT11073.1"/>
    </source>
</evidence>
<sequence length="733" mass="80114">MSKNATLPQKANNGFATTSSSIFQRSTTPFKQCATALQLSNSAMTDYNKLKVPELKAELKKRGLLQTGLKVALVERLVAAENEEGDESEATIQALDSNSAATTSPEGVSPVLGSATDDLSDAPQSISEALEAQADTAEPVQVIDDSGGDLSILPPSQPASTIESSQPVETKDVHQSDLPSVEPTEAKEDRQKRKRRSQSPPPSAAETARKRFRPNDENDAIEAATTQSDGGLVEQHAVDADDPKAGGHAFADESHNFTTEDTKMDEGEENHIDESQEPKADVNMNGITEPKSEGESHESSNLQQEPKSEIPLHETSIAVSTTMNEIHESELEPERNISPAIHPATSALYIRDFMRPLNPTQLQAHLSHLATPPGQDHDEDVIIKFFIDPIRTHAFVSFTKVSAAARVRSALHDRIWPEEKTRKALWVDFIPEEKVEEWIEIEQDSKSGGRGGKKWEVSYNVEEDRHVTTTLHEVGAIPGSSQSVRVPDLMVSSPSSMHPVRSINIPTGPAVLIATGTERLDVLFKCTTVKPALYWQPVSKEVANKRLDHLEEALSKDASAGRPISGDPHRYTFEDGEILVDRGPEIFPGIRPPPGFRGPSGFSTRSIGGSQSRGSYSGPHKRGGEQGEGQLVVATEMEVIGVEGDIVILRIGIVIGDMIADLREITATLGDIDHTMREHIIFAFTEFMAMFRATFATEVQWRDAYGLEAYIWIFGKWKAAFSLLVGTCTGRYP</sequence>
<dbReference type="STRING" id="914237.A0A1E1LKQ1"/>
<feature type="compositionally biased region" description="Polar residues" evidence="1">
    <location>
        <begin position="90"/>
        <end position="106"/>
    </location>
</feature>
<gene>
    <name evidence="3" type="ORF">RCO7_10159</name>
</gene>
<dbReference type="SMART" id="SM00513">
    <property type="entry name" value="SAP"/>
    <property type="match status" value="1"/>
</dbReference>
<feature type="compositionally biased region" description="Basic and acidic residues" evidence="1">
    <location>
        <begin position="236"/>
        <end position="280"/>
    </location>
</feature>
<dbReference type="Pfam" id="PF02037">
    <property type="entry name" value="SAP"/>
    <property type="match status" value="1"/>
</dbReference>
<feature type="compositionally biased region" description="Basic and acidic residues" evidence="1">
    <location>
        <begin position="207"/>
        <end position="216"/>
    </location>
</feature>
<feature type="compositionally biased region" description="Polar residues" evidence="1">
    <location>
        <begin position="158"/>
        <end position="168"/>
    </location>
</feature>
<comment type="caution">
    <text evidence="3">The sequence shown here is derived from an EMBL/GenBank/DDBJ whole genome shotgun (WGS) entry which is preliminary data.</text>
</comment>
<organism evidence="3 4">
    <name type="scientific">Rhynchosporium graminicola</name>
    <dbReference type="NCBI Taxonomy" id="2792576"/>
    <lineage>
        <taxon>Eukaryota</taxon>
        <taxon>Fungi</taxon>
        <taxon>Dikarya</taxon>
        <taxon>Ascomycota</taxon>
        <taxon>Pezizomycotina</taxon>
        <taxon>Leotiomycetes</taxon>
        <taxon>Helotiales</taxon>
        <taxon>Ploettnerulaceae</taxon>
        <taxon>Rhynchosporium</taxon>
    </lineage>
</organism>
<reference evidence="4" key="1">
    <citation type="submission" date="2016-03" db="EMBL/GenBank/DDBJ databases">
        <authorList>
            <person name="Ploux O."/>
        </authorList>
    </citation>
    <scope>NUCLEOTIDE SEQUENCE [LARGE SCALE GENOMIC DNA]</scope>
    <source>
        <strain evidence="4">UK7</strain>
    </source>
</reference>
<dbReference type="CDD" id="cd12432">
    <property type="entry name" value="RRM_ACINU"/>
    <property type="match status" value="1"/>
</dbReference>
<feature type="region of interest" description="Disordered" evidence="1">
    <location>
        <begin position="82"/>
        <end position="312"/>
    </location>
</feature>
<dbReference type="InterPro" id="IPR034257">
    <property type="entry name" value="Acinus_RRM"/>
</dbReference>
<proteinExistence type="predicted"/>
<keyword evidence="4" id="KW-1185">Reference proteome</keyword>
<feature type="compositionally biased region" description="Polar residues" evidence="1">
    <location>
        <begin position="604"/>
        <end position="615"/>
    </location>
</feature>
<dbReference type="EMBL" id="FJUW01000060">
    <property type="protein sequence ID" value="CZT11073.1"/>
    <property type="molecule type" value="Genomic_DNA"/>
</dbReference>
<name>A0A1E1LKQ1_9HELO</name>
<dbReference type="InterPro" id="IPR036361">
    <property type="entry name" value="SAP_dom_sf"/>
</dbReference>
<protein>
    <recommendedName>
        <fullName evidence="2">SAP domain-containing protein</fullName>
    </recommendedName>
</protein>
<dbReference type="Proteomes" id="UP000178129">
    <property type="component" value="Unassembled WGS sequence"/>
</dbReference>
<dbReference type="PROSITE" id="PS50800">
    <property type="entry name" value="SAP"/>
    <property type="match status" value="1"/>
</dbReference>
<dbReference type="InterPro" id="IPR003034">
    <property type="entry name" value="SAP_dom"/>
</dbReference>
<evidence type="ECO:0000259" key="2">
    <source>
        <dbReference type="PROSITE" id="PS50800"/>
    </source>
</evidence>
<dbReference type="SUPFAM" id="SSF68906">
    <property type="entry name" value="SAP domain"/>
    <property type="match status" value="1"/>
</dbReference>
<dbReference type="AlphaFoldDB" id="A0A1E1LKQ1"/>